<dbReference type="AlphaFoldDB" id="A0A239IYK8"/>
<gene>
    <name evidence="1" type="ORF">SAMN06264365_13169</name>
</gene>
<protein>
    <recommendedName>
        <fullName evidence="3">DUF4192 domain-containing protein</fullName>
    </recommendedName>
</protein>
<sequence length="324" mass="34882">MTHPAELSLKDSTNVVAVVPYLLGYHPHDQLIILALKDSQVLFAAAAPLPYSSDPVSDATEVATRITAHGPDRVVLIGYGPGEAVATAVDQTIGAFTALDVAVSASFRVYDDWLWHLRCDDPECELGIPFDVSTTAVAAQATLLGYVAAEDVHTYATRLAPVTGDERKGMQTALAAAHRHLDDLAAGSSEEQIRTTFHDLVERLLREARTTYEQHRGLADSTTALLLALLSGPHAPGAVMKHVHGEDLDVRIWTDLTRRADPVHAAAPATLLALAALQRGNGHLARLAIERAQEAEPEDTLIQRLAEVISRGIAPADVRRLVHE</sequence>
<name>A0A239IYK8_9ACTN</name>
<dbReference type="InterPro" id="IPR025447">
    <property type="entry name" value="DUF4192"/>
</dbReference>
<accession>A0A239IYK8</accession>
<dbReference type="Proteomes" id="UP000198415">
    <property type="component" value="Unassembled WGS sequence"/>
</dbReference>
<proteinExistence type="predicted"/>
<keyword evidence="2" id="KW-1185">Reference proteome</keyword>
<dbReference type="RefSeq" id="WP_179277508.1">
    <property type="nucleotide sequence ID" value="NZ_BOMU01000113.1"/>
</dbReference>
<dbReference type="EMBL" id="FZNR01000031">
    <property type="protein sequence ID" value="SNS98472.1"/>
    <property type="molecule type" value="Genomic_DNA"/>
</dbReference>
<evidence type="ECO:0000313" key="1">
    <source>
        <dbReference type="EMBL" id="SNS98472.1"/>
    </source>
</evidence>
<reference evidence="1 2" key="1">
    <citation type="submission" date="2017-06" db="EMBL/GenBank/DDBJ databases">
        <authorList>
            <person name="Kim H.J."/>
            <person name="Triplett B.A."/>
        </authorList>
    </citation>
    <scope>NUCLEOTIDE SEQUENCE [LARGE SCALE GENOMIC DNA]</scope>
    <source>
        <strain evidence="1 2">DSM 43151</strain>
    </source>
</reference>
<evidence type="ECO:0008006" key="3">
    <source>
        <dbReference type="Google" id="ProtNLM"/>
    </source>
</evidence>
<dbReference type="Pfam" id="PF13830">
    <property type="entry name" value="DUF4192"/>
    <property type="match status" value="1"/>
</dbReference>
<evidence type="ECO:0000313" key="2">
    <source>
        <dbReference type="Proteomes" id="UP000198415"/>
    </source>
</evidence>
<organism evidence="1 2">
    <name type="scientific">Actinoplanes regularis</name>
    <dbReference type="NCBI Taxonomy" id="52697"/>
    <lineage>
        <taxon>Bacteria</taxon>
        <taxon>Bacillati</taxon>
        <taxon>Actinomycetota</taxon>
        <taxon>Actinomycetes</taxon>
        <taxon>Micromonosporales</taxon>
        <taxon>Micromonosporaceae</taxon>
        <taxon>Actinoplanes</taxon>
    </lineage>
</organism>